<feature type="transmembrane region" description="Helical" evidence="1">
    <location>
        <begin position="195"/>
        <end position="216"/>
    </location>
</feature>
<feature type="transmembrane region" description="Helical" evidence="1">
    <location>
        <begin position="159"/>
        <end position="189"/>
    </location>
</feature>
<accession>A0ABY4B2N1</accession>
<proteinExistence type="predicted"/>
<feature type="transmembrane region" description="Helical" evidence="1">
    <location>
        <begin position="77"/>
        <end position="97"/>
    </location>
</feature>
<keyword evidence="1" id="KW-0472">Membrane</keyword>
<name>A0ABY4B2N1_9BACT</name>
<sequence>MNWFFGRATRVVLLPLVLIAATVKGLGSYTETSDDQTLAWLFSGVLALKPVASVPLYMHGYGHLLAAAYAWDPGVPWLGLLLGFLLATATVLVFAVLDRLLRPHLRPVPLALVLTLFFGLAWLEHWLWFSHGRAALLLAGAGVLFAAQRPGRRGALALGLLALVAAWLVRPGLAVLGAVAVVPAALLLAGGWRRAAPVLGSAALGLLLVTGVLHWLQTPAEAAARRRDASLTRILDYNQLQPQPHTPLDSLGTAAVGLWLLGDSSVVNERLFQQAYHFDAARFFGQEVPAKVGLRLGLLERDYFPVLLALAVSGGLGLRRRERLAWFWVVQMAFANGLLVLAGLLKLPPRVELPLLDFWLLSNLAYWLGPGSEPAPGQAASFWLGLAPRWRGAVLAGGALVLGLYGAKTWHRQRALHFEQRTNERDLAYVAHRRQSAIPVLAGHNDWLKSLSPFRTYNLGRGPVLLLTGWQSADASQAALRRALSGTADQTECLRRLARTEPAAGASAWWLLTPDAARWLMRRQALGEAPNRTGPARN</sequence>
<keyword evidence="1" id="KW-1133">Transmembrane helix</keyword>
<evidence type="ECO:0000313" key="2">
    <source>
        <dbReference type="EMBL" id="UOE33114.1"/>
    </source>
</evidence>
<keyword evidence="3" id="KW-1185">Reference proteome</keyword>
<protein>
    <recommendedName>
        <fullName evidence="4">Glycosyltransferase RgtA/B/C/D-like domain-containing protein</fullName>
    </recommendedName>
</protein>
<evidence type="ECO:0000256" key="1">
    <source>
        <dbReference type="SAM" id="Phobius"/>
    </source>
</evidence>
<feature type="transmembrane region" description="Helical" evidence="1">
    <location>
        <begin position="325"/>
        <end position="344"/>
    </location>
</feature>
<feature type="transmembrane region" description="Helical" evidence="1">
    <location>
        <begin position="37"/>
        <end position="57"/>
    </location>
</feature>
<evidence type="ECO:0000313" key="3">
    <source>
        <dbReference type="Proteomes" id="UP000831390"/>
    </source>
</evidence>
<dbReference type="RefSeq" id="WP_243512768.1">
    <property type="nucleotide sequence ID" value="NZ_CP094534.1"/>
</dbReference>
<gene>
    <name evidence="2" type="ORF">MTP16_18545</name>
</gene>
<dbReference type="EMBL" id="CP094534">
    <property type="protein sequence ID" value="UOE33114.1"/>
    <property type="molecule type" value="Genomic_DNA"/>
</dbReference>
<evidence type="ECO:0008006" key="4">
    <source>
        <dbReference type="Google" id="ProtNLM"/>
    </source>
</evidence>
<feature type="transmembrane region" description="Helical" evidence="1">
    <location>
        <begin position="389"/>
        <end position="407"/>
    </location>
</feature>
<organism evidence="2 3">
    <name type="scientific">Hymenobacter monticola</name>
    <dbReference type="NCBI Taxonomy" id="1705399"/>
    <lineage>
        <taxon>Bacteria</taxon>
        <taxon>Pseudomonadati</taxon>
        <taxon>Bacteroidota</taxon>
        <taxon>Cytophagia</taxon>
        <taxon>Cytophagales</taxon>
        <taxon>Hymenobacteraceae</taxon>
        <taxon>Hymenobacter</taxon>
    </lineage>
</organism>
<dbReference type="Proteomes" id="UP000831390">
    <property type="component" value="Chromosome"/>
</dbReference>
<feature type="transmembrane region" description="Helical" evidence="1">
    <location>
        <begin position="128"/>
        <end position="147"/>
    </location>
</feature>
<feature type="transmembrane region" description="Helical" evidence="1">
    <location>
        <begin position="104"/>
        <end position="122"/>
    </location>
</feature>
<reference evidence="2 3" key="1">
    <citation type="submission" date="2022-03" db="EMBL/GenBank/DDBJ databases">
        <title>Hymenobactersp. isolated from the air.</title>
        <authorList>
            <person name="Won M."/>
            <person name="Kwon S.-W."/>
        </authorList>
    </citation>
    <scope>NUCLEOTIDE SEQUENCE [LARGE SCALE GENOMIC DNA]</scope>
    <source>
        <strain evidence="2 3">KACC 22596</strain>
    </source>
</reference>
<keyword evidence="1" id="KW-0812">Transmembrane</keyword>